<dbReference type="InParanoid" id="A0A2T2ZSM9"/>
<feature type="compositionally biased region" description="Low complexity" evidence="1">
    <location>
        <begin position="74"/>
        <end position="90"/>
    </location>
</feature>
<feature type="compositionally biased region" description="Polar residues" evidence="1">
    <location>
        <begin position="103"/>
        <end position="113"/>
    </location>
</feature>
<organism evidence="3 4">
    <name type="scientific">Coniella lustricola</name>
    <dbReference type="NCBI Taxonomy" id="2025994"/>
    <lineage>
        <taxon>Eukaryota</taxon>
        <taxon>Fungi</taxon>
        <taxon>Dikarya</taxon>
        <taxon>Ascomycota</taxon>
        <taxon>Pezizomycotina</taxon>
        <taxon>Sordariomycetes</taxon>
        <taxon>Sordariomycetidae</taxon>
        <taxon>Diaporthales</taxon>
        <taxon>Schizoparmaceae</taxon>
        <taxon>Coniella</taxon>
    </lineage>
</organism>
<proteinExistence type="predicted"/>
<feature type="compositionally biased region" description="Basic and acidic residues" evidence="1">
    <location>
        <begin position="91"/>
        <end position="100"/>
    </location>
</feature>
<feature type="transmembrane region" description="Helical" evidence="2">
    <location>
        <begin position="12"/>
        <end position="34"/>
    </location>
</feature>
<evidence type="ECO:0000256" key="1">
    <source>
        <dbReference type="SAM" id="MobiDB-lite"/>
    </source>
</evidence>
<reference evidence="3 4" key="1">
    <citation type="journal article" date="2018" name="Mycol. Prog.">
        <title>Coniella lustricola, a new species from submerged detritus.</title>
        <authorList>
            <person name="Raudabaugh D.B."/>
            <person name="Iturriaga T."/>
            <person name="Carver A."/>
            <person name="Mondo S."/>
            <person name="Pangilinan J."/>
            <person name="Lipzen A."/>
            <person name="He G."/>
            <person name="Amirebrahimi M."/>
            <person name="Grigoriev I.V."/>
            <person name="Miller A.N."/>
        </authorList>
    </citation>
    <scope>NUCLEOTIDE SEQUENCE [LARGE SCALE GENOMIC DNA]</scope>
    <source>
        <strain evidence="3 4">B22-T-1</strain>
    </source>
</reference>
<protein>
    <submittedName>
        <fullName evidence="3">Uncharacterized protein</fullName>
    </submittedName>
</protein>
<sequence>MGLGGMMAGQPVCLSVCLFMLLAIPYWGAVWVVGKEEKTALQKRLQPWRTTSRRRASGTATSVAGTSRSSLATRRSGSNLGGSNRSSQGLEADHSNDRPTTKAKASSKLSTRTSAATRAGRCWAGRARRAPQSCTSCSGWTQLHSWR</sequence>
<gene>
    <name evidence="3" type="ORF">BD289DRAFT_447896</name>
</gene>
<dbReference type="AlphaFoldDB" id="A0A2T2ZSM9"/>
<evidence type="ECO:0000313" key="4">
    <source>
        <dbReference type="Proteomes" id="UP000241462"/>
    </source>
</evidence>
<evidence type="ECO:0000313" key="3">
    <source>
        <dbReference type="EMBL" id="PSR75278.1"/>
    </source>
</evidence>
<keyword evidence="2" id="KW-0472">Membrane</keyword>
<keyword evidence="4" id="KW-1185">Reference proteome</keyword>
<evidence type="ECO:0000256" key="2">
    <source>
        <dbReference type="SAM" id="Phobius"/>
    </source>
</evidence>
<accession>A0A2T2ZSM9</accession>
<keyword evidence="2" id="KW-0812">Transmembrane</keyword>
<dbReference type="Proteomes" id="UP000241462">
    <property type="component" value="Unassembled WGS sequence"/>
</dbReference>
<feature type="region of interest" description="Disordered" evidence="1">
    <location>
        <begin position="42"/>
        <end position="113"/>
    </location>
</feature>
<name>A0A2T2ZSM9_9PEZI</name>
<dbReference type="EMBL" id="KZ678779">
    <property type="protein sequence ID" value="PSR75278.1"/>
    <property type="molecule type" value="Genomic_DNA"/>
</dbReference>
<keyword evidence="2" id="KW-1133">Transmembrane helix</keyword>